<feature type="domain" description="PLAT" evidence="4">
    <location>
        <begin position="442"/>
        <end position="569"/>
    </location>
</feature>
<feature type="region of interest" description="Disordered" evidence="2">
    <location>
        <begin position="236"/>
        <end position="256"/>
    </location>
</feature>
<feature type="signal peptide" evidence="3">
    <location>
        <begin position="1"/>
        <end position="23"/>
    </location>
</feature>
<evidence type="ECO:0000313" key="6">
    <source>
        <dbReference type="Proteomes" id="UP000008021"/>
    </source>
</evidence>
<dbReference type="AlphaFoldDB" id="A0A0E0DF02"/>
<dbReference type="InterPro" id="IPR001024">
    <property type="entry name" value="PLAT/LH2_dom"/>
</dbReference>
<dbReference type="Gramene" id="OMERI04G13060.1">
    <property type="protein sequence ID" value="OMERI04G13060.1"/>
    <property type="gene ID" value="OMERI04G13060"/>
</dbReference>
<feature type="region of interest" description="Disordered" evidence="2">
    <location>
        <begin position="175"/>
        <end position="198"/>
    </location>
</feature>
<keyword evidence="3" id="KW-0732">Signal</keyword>
<proteinExistence type="predicted"/>
<reference evidence="5" key="2">
    <citation type="submission" date="2018-05" db="EMBL/GenBank/DDBJ databases">
        <title>OmerRS3 (Oryza meridionalis Reference Sequence Version 3).</title>
        <authorList>
            <person name="Zhang J."/>
            <person name="Kudrna D."/>
            <person name="Lee S."/>
            <person name="Talag J."/>
            <person name="Welchert J."/>
            <person name="Wing R.A."/>
        </authorList>
    </citation>
    <scope>NUCLEOTIDE SEQUENCE [LARGE SCALE GENOMIC DNA]</scope>
    <source>
        <strain evidence="5">cv. OR44</strain>
    </source>
</reference>
<dbReference type="EnsemblPlants" id="OMERI04G13060.1">
    <property type="protein sequence ID" value="OMERI04G13060.1"/>
    <property type="gene ID" value="OMERI04G13060"/>
</dbReference>
<comment type="caution">
    <text evidence="1">Lacks conserved residue(s) required for the propagation of feature annotation.</text>
</comment>
<evidence type="ECO:0000313" key="5">
    <source>
        <dbReference type="EnsemblPlants" id="OMERI04G13060.1"/>
    </source>
</evidence>
<feature type="compositionally biased region" description="Low complexity" evidence="2">
    <location>
        <begin position="177"/>
        <end position="192"/>
    </location>
</feature>
<name>A0A0E0DF02_9ORYZ</name>
<feature type="compositionally biased region" description="Pro residues" evidence="2">
    <location>
        <begin position="240"/>
        <end position="255"/>
    </location>
</feature>
<dbReference type="Pfam" id="PF01477">
    <property type="entry name" value="PLAT"/>
    <property type="match status" value="2"/>
</dbReference>
<dbReference type="Gene3D" id="2.60.60.20">
    <property type="entry name" value="PLAT/LH2 domain"/>
    <property type="match status" value="2"/>
</dbReference>
<organism evidence="5">
    <name type="scientific">Oryza meridionalis</name>
    <dbReference type="NCBI Taxonomy" id="40149"/>
    <lineage>
        <taxon>Eukaryota</taxon>
        <taxon>Viridiplantae</taxon>
        <taxon>Streptophyta</taxon>
        <taxon>Embryophyta</taxon>
        <taxon>Tracheophyta</taxon>
        <taxon>Spermatophyta</taxon>
        <taxon>Magnoliopsida</taxon>
        <taxon>Liliopsida</taxon>
        <taxon>Poales</taxon>
        <taxon>Poaceae</taxon>
        <taxon>BOP clade</taxon>
        <taxon>Oryzoideae</taxon>
        <taxon>Oryzeae</taxon>
        <taxon>Oryzinae</taxon>
        <taxon>Oryza</taxon>
    </lineage>
</organism>
<evidence type="ECO:0000256" key="1">
    <source>
        <dbReference type="PROSITE-ProRule" id="PRU00152"/>
    </source>
</evidence>
<dbReference type="HOGENOM" id="CLU_462638_0_0_1"/>
<dbReference type="InterPro" id="IPR036392">
    <property type="entry name" value="PLAT/LH2_dom_sf"/>
</dbReference>
<dbReference type="PANTHER" id="PTHR31718:SF47">
    <property type="entry name" value="OS06G0206401 PROTEIN"/>
    <property type="match status" value="1"/>
</dbReference>
<evidence type="ECO:0000256" key="3">
    <source>
        <dbReference type="SAM" id="SignalP"/>
    </source>
</evidence>
<dbReference type="SUPFAM" id="SSF49723">
    <property type="entry name" value="Lipase/lipooxygenase domain (PLAT/LH2 domain)"/>
    <property type="match status" value="2"/>
</dbReference>
<dbReference type="STRING" id="40149.A0A0E0DF02"/>
<protein>
    <recommendedName>
        <fullName evidence="4">PLAT domain-containing protein</fullName>
    </recommendedName>
</protein>
<evidence type="ECO:0000256" key="2">
    <source>
        <dbReference type="SAM" id="MobiDB-lite"/>
    </source>
</evidence>
<dbReference type="Proteomes" id="UP000008021">
    <property type="component" value="Chromosome 4"/>
</dbReference>
<feature type="chain" id="PRO_5002356827" description="PLAT domain-containing protein" evidence="3">
    <location>
        <begin position="24"/>
        <end position="590"/>
    </location>
</feature>
<dbReference type="PANTHER" id="PTHR31718">
    <property type="entry name" value="PLAT DOMAIN-CONTAINING PROTEIN"/>
    <property type="match status" value="1"/>
</dbReference>
<reference evidence="5" key="1">
    <citation type="submission" date="2015-04" db="UniProtKB">
        <authorList>
            <consortium name="EnsemblPlants"/>
        </authorList>
    </citation>
    <scope>IDENTIFICATION</scope>
</reference>
<accession>A0A0E0DF02</accession>
<sequence length="590" mass="63046">MAADKFLCFAFSSLVSMVVLAAGSKSPDGVAALPRRGQLVAGGDNDKNECVYTLYVETGWIWKAGTDAAIGVELAAADGSGFAVGDLERWGGLMGAGHDYYERGNVDVFSGRAPCLPSPPCRMNLTSDGAGAHHGWYCKSVEVTATGPHAGCAKAAFGVEQWLATDAPPYQLYAERSPLSSPVPSSPFPSSSNDRTRKRVDIELSDGGISHLELLAAWIEEGLSGEHGLRLARSPQRLRPTPPRASPHAPPPNPVDPWRLAVQTGGRVDKLPGGGTEREATRAPPLFRNEQATPWYTGWWSHRAVKVGRNRRTRSGGFTIARALAVSHPRPEGYATWMLLLASVTVRCAPPGSPYGLMVLLLPRSQNPPPDLHHHFPIDRGGKGPSRLGRLERASSAMAKLSCLLIVSFAVVAALAATDDDAAAAAEGITVAEASSDPENKCVYTIYVRTGTIWKGGTDSVIGVTLLGADGSGVRIRDLERWGGLMGDGHDYYERGNLDIFSGRGPCMRQAPCRMNLTSDGTGPHHGWYCNYLEATVTGPHLGCAQQLFTVEQWLATDASPYRLYAVVDNCNKAKDAAAADADEPRVTVL</sequence>
<dbReference type="eggNOG" id="ENOG502RZE1">
    <property type="taxonomic scope" value="Eukaryota"/>
</dbReference>
<keyword evidence="6" id="KW-1185">Reference proteome</keyword>
<dbReference type="PROSITE" id="PS50095">
    <property type="entry name" value="PLAT"/>
    <property type="match status" value="2"/>
</dbReference>
<evidence type="ECO:0000259" key="4">
    <source>
        <dbReference type="PROSITE" id="PS50095"/>
    </source>
</evidence>
<feature type="domain" description="PLAT" evidence="4">
    <location>
        <begin position="50"/>
        <end position="177"/>
    </location>
</feature>
<dbReference type="CDD" id="cd01754">
    <property type="entry name" value="PLAT_plant_stress"/>
    <property type="match status" value="2"/>
</dbReference>